<dbReference type="RefSeq" id="XP_073782355.1">
    <property type="nucleotide sequence ID" value="XM_073926254.1"/>
</dbReference>
<organism evidence="1 2">
    <name type="scientific">Danio rerio</name>
    <name type="common">Zebrafish</name>
    <name type="synonym">Brachydanio rerio</name>
    <dbReference type="NCBI Taxonomy" id="7955"/>
    <lineage>
        <taxon>Eukaryota</taxon>
        <taxon>Metazoa</taxon>
        <taxon>Chordata</taxon>
        <taxon>Craniata</taxon>
        <taxon>Vertebrata</taxon>
        <taxon>Euteleostomi</taxon>
        <taxon>Actinopterygii</taxon>
        <taxon>Neopterygii</taxon>
        <taxon>Teleostei</taxon>
        <taxon>Ostariophysi</taxon>
        <taxon>Cypriniformes</taxon>
        <taxon>Danionidae</taxon>
        <taxon>Danioninae</taxon>
        <taxon>Danio</taxon>
    </lineage>
</organism>
<evidence type="ECO:0000313" key="2">
    <source>
        <dbReference type="RefSeq" id="XP_073782355.1"/>
    </source>
</evidence>
<reference evidence="2" key="1">
    <citation type="submission" date="2025-08" db="UniProtKB">
        <authorList>
            <consortium name="RefSeq"/>
        </authorList>
    </citation>
    <scope>IDENTIFICATION</scope>
    <source>
        <strain evidence="2">Tuebingen</strain>
        <tissue evidence="2">Fibroblasts and whole tissue</tissue>
    </source>
</reference>
<keyword evidence="1" id="KW-1185">Reference proteome</keyword>
<accession>A0AC58HK21</accession>
<sequence>MVLCRSSSLNLGHCAVMKDEAGERERDMRERCRSLSGCGCARGRGVEQVRMDEVSRADVSSPPSRVAWPVCGCYGDSGGPDGGGCARGADLLYVCLRAPLCPLQMFLSSLMLPASCCSPFQRLINRVLLFMSTPRTRFSLWTAILLQRALLCHHGGHSDWHR</sequence>
<evidence type="ECO:0000313" key="1">
    <source>
        <dbReference type="Proteomes" id="UP000000437"/>
    </source>
</evidence>
<gene>
    <name evidence="2" type="primary">LOC137487924</name>
</gene>
<name>A0AC58HK21_DANRE</name>
<dbReference type="Proteomes" id="UP000000437">
    <property type="component" value="Chromosome 16"/>
</dbReference>
<protein>
    <submittedName>
        <fullName evidence="2">Uncharacterized protein isoform X5</fullName>
    </submittedName>
</protein>
<proteinExistence type="predicted"/>